<gene>
    <name evidence="4" type="ORF">S06H3_49308</name>
</gene>
<comment type="caution">
    <text evidence="4">The sequence shown here is derived from an EMBL/GenBank/DDBJ whole genome shotgun (WGS) entry which is preliminary data.</text>
</comment>
<keyword evidence="2" id="KW-0560">Oxidoreductase</keyword>
<reference evidence="4" key="1">
    <citation type="journal article" date="2014" name="Front. Microbiol.">
        <title>High frequency of phylogenetically diverse reductive dehalogenase-homologous genes in deep subseafloor sedimentary metagenomes.</title>
        <authorList>
            <person name="Kawai M."/>
            <person name="Futagami T."/>
            <person name="Toyoda A."/>
            <person name="Takaki Y."/>
            <person name="Nishi S."/>
            <person name="Hori S."/>
            <person name="Arai W."/>
            <person name="Tsubouchi T."/>
            <person name="Morono Y."/>
            <person name="Uchiyama I."/>
            <person name="Ito T."/>
            <person name="Fujiyama A."/>
            <person name="Inagaki F."/>
            <person name="Takami H."/>
        </authorList>
    </citation>
    <scope>NUCLEOTIDE SEQUENCE</scope>
    <source>
        <strain evidence="4">Expedition CK06-06</strain>
    </source>
</reference>
<dbReference type="InterPro" id="IPR036188">
    <property type="entry name" value="FAD/NAD-bd_sf"/>
</dbReference>
<dbReference type="PANTHER" id="PTHR48105">
    <property type="entry name" value="THIOREDOXIN REDUCTASE 1-RELATED-RELATED"/>
    <property type="match status" value="1"/>
</dbReference>
<dbReference type="GO" id="GO:0016491">
    <property type="term" value="F:oxidoreductase activity"/>
    <property type="evidence" value="ECO:0007669"/>
    <property type="project" value="UniProtKB-KW"/>
</dbReference>
<dbReference type="SUPFAM" id="SSF51905">
    <property type="entry name" value="FAD/NAD(P)-binding domain"/>
    <property type="match status" value="1"/>
</dbReference>
<dbReference type="Pfam" id="PF07992">
    <property type="entry name" value="Pyr_redox_2"/>
    <property type="match status" value="1"/>
</dbReference>
<sequence length="64" mass="6717">MAKKYDVIIIGGGPAGLTAGLYTARTRLKSLLIEKGMVGGKMVEAGWIDNYPGFPDGISGFELA</sequence>
<evidence type="ECO:0000256" key="2">
    <source>
        <dbReference type="ARBA" id="ARBA00023002"/>
    </source>
</evidence>
<accession>X1P5I2</accession>
<dbReference type="EMBL" id="BARV01031126">
    <property type="protein sequence ID" value="GAI34295.1"/>
    <property type="molecule type" value="Genomic_DNA"/>
</dbReference>
<proteinExistence type="predicted"/>
<dbReference type="PRINTS" id="PR00469">
    <property type="entry name" value="PNDRDTASEII"/>
</dbReference>
<dbReference type="Gene3D" id="3.50.50.60">
    <property type="entry name" value="FAD/NAD(P)-binding domain"/>
    <property type="match status" value="1"/>
</dbReference>
<protein>
    <recommendedName>
        <fullName evidence="3">FAD/NAD(P)-binding domain-containing protein</fullName>
    </recommendedName>
</protein>
<feature type="non-terminal residue" evidence="4">
    <location>
        <position position="64"/>
    </location>
</feature>
<evidence type="ECO:0000313" key="4">
    <source>
        <dbReference type="EMBL" id="GAI34295.1"/>
    </source>
</evidence>
<evidence type="ECO:0000259" key="3">
    <source>
        <dbReference type="Pfam" id="PF07992"/>
    </source>
</evidence>
<keyword evidence="1" id="KW-0285">Flavoprotein</keyword>
<dbReference type="AlphaFoldDB" id="X1P5I2"/>
<evidence type="ECO:0000256" key="1">
    <source>
        <dbReference type="ARBA" id="ARBA00022630"/>
    </source>
</evidence>
<feature type="domain" description="FAD/NAD(P)-binding" evidence="3">
    <location>
        <begin position="5"/>
        <end position="58"/>
    </location>
</feature>
<dbReference type="InterPro" id="IPR050097">
    <property type="entry name" value="Ferredoxin-NADP_redctase_2"/>
</dbReference>
<name>X1P5I2_9ZZZZ</name>
<organism evidence="4">
    <name type="scientific">marine sediment metagenome</name>
    <dbReference type="NCBI Taxonomy" id="412755"/>
    <lineage>
        <taxon>unclassified sequences</taxon>
        <taxon>metagenomes</taxon>
        <taxon>ecological metagenomes</taxon>
    </lineage>
</organism>
<dbReference type="InterPro" id="IPR023753">
    <property type="entry name" value="FAD/NAD-binding_dom"/>
</dbReference>